<feature type="region of interest" description="Disordered" evidence="1">
    <location>
        <begin position="125"/>
        <end position="148"/>
    </location>
</feature>
<comment type="caution">
    <text evidence="2">The sequence shown here is derived from an EMBL/GenBank/DDBJ whole genome shotgun (WGS) entry which is preliminary data.</text>
</comment>
<accession>A0ABR2FDE6</accession>
<protein>
    <submittedName>
        <fullName evidence="2">Uncharacterized protein</fullName>
    </submittedName>
</protein>
<organism evidence="2 3">
    <name type="scientific">Hibiscus sabdariffa</name>
    <name type="common">roselle</name>
    <dbReference type="NCBI Taxonomy" id="183260"/>
    <lineage>
        <taxon>Eukaryota</taxon>
        <taxon>Viridiplantae</taxon>
        <taxon>Streptophyta</taxon>
        <taxon>Embryophyta</taxon>
        <taxon>Tracheophyta</taxon>
        <taxon>Spermatophyta</taxon>
        <taxon>Magnoliopsida</taxon>
        <taxon>eudicotyledons</taxon>
        <taxon>Gunneridae</taxon>
        <taxon>Pentapetalae</taxon>
        <taxon>rosids</taxon>
        <taxon>malvids</taxon>
        <taxon>Malvales</taxon>
        <taxon>Malvaceae</taxon>
        <taxon>Malvoideae</taxon>
        <taxon>Hibiscus</taxon>
    </lineage>
</organism>
<evidence type="ECO:0000313" key="3">
    <source>
        <dbReference type="Proteomes" id="UP001472677"/>
    </source>
</evidence>
<proteinExistence type="predicted"/>
<dbReference type="Proteomes" id="UP001472677">
    <property type="component" value="Unassembled WGS sequence"/>
</dbReference>
<evidence type="ECO:0000256" key="1">
    <source>
        <dbReference type="SAM" id="MobiDB-lite"/>
    </source>
</evidence>
<feature type="compositionally biased region" description="Basic residues" evidence="1">
    <location>
        <begin position="139"/>
        <end position="148"/>
    </location>
</feature>
<sequence length="148" mass="15439">MGVDVPRIPVRCGKCAVFGHPKKHYKFVGTRADVPVHVIHDQGVIASDVANGVHLPVCVSDKGKKASSGVDNEVVLPASVLGHRMDDCNVGSSKEPLVAPAVGMTSIVHANVGIVVPELTSEVVDPVDLGPGPSEVRSPKKTRAASKR</sequence>
<reference evidence="2 3" key="1">
    <citation type="journal article" date="2024" name="G3 (Bethesda)">
        <title>Genome assembly of Hibiscus sabdariffa L. provides insights into metabolisms of medicinal natural products.</title>
        <authorList>
            <person name="Kim T."/>
        </authorList>
    </citation>
    <scope>NUCLEOTIDE SEQUENCE [LARGE SCALE GENOMIC DNA]</scope>
    <source>
        <strain evidence="2">TK-2024</strain>
        <tissue evidence="2">Old leaves</tissue>
    </source>
</reference>
<dbReference type="EMBL" id="JBBPBM010000006">
    <property type="protein sequence ID" value="KAK8578954.1"/>
    <property type="molecule type" value="Genomic_DNA"/>
</dbReference>
<keyword evidence="3" id="KW-1185">Reference proteome</keyword>
<gene>
    <name evidence="2" type="ORF">V6N12_069294</name>
</gene>
<name>A0ABR2FDE6_9ROSI</name>
<evidence type="ECO:0000313" key="2">
    <source>
        <dbReference type="EMBL" id="KAK8578954.1"/>
    </source>
</evidence>